<organism evidence="6 7">
    <name type="scientific">Williamsia herbipolensis</name>
    <dbReference type="NCBI Taxonomy" id="1603258"/>
    <lineage>
        <taxon>Bacteria</taxon>
        <taxon>Bacillati</taxon>
        <taxon>Actinomycetota</taxon>
        <taxon>Actinomycetes</taxon>
        <taxon>Mycobacteriales</taxon>
        <taxon>Nocardiaceae</taxon>
        <taxon>Williamsia</taxon>
    </lineage>
</organism>
<dbReference type="SUPFAM" id="SSF51445">
    <property type="entry name" value="(Trans)glycosidases"/>
    <property type="match status" value="1"/>
</dbReference>
<keyword evidence="3" id="KW-0326">Glycosidase</keyword>
<dbReference type="Proteomes" id="UP001432128">
    <property type="component" value="Chromosome"/>
</dbReference>
<protein>
    <submittedName>
        <fullName evidence="6">Cellulase family glycosylhydrolase</fullName>
    </submittedName>
</protein>
<feature type="domain" description="Glycosyl hydrolases family 39 N-terminal catalytic" evidence="5">
    <location>
        <begin position="91"/>
        <end position="367"/>
    </location>
</feature>
<feature type="signal peptide" evidence="4">
    <location>
        <begin position="1"/>
        <end position="20"/>
    </location>
</feature>
<dbReference type="Gene3D" id="3.20.20.80">
    <property type="entry name" value="Glycosidases"/>
    <property type="match status" value="1"/>
</dbReference>
<proteinExistence type="inferred from homology"/>
<evidence type="ECO:0000256" key="3">
    <source>
        <dbReference type="ARBA" id="ARBA00023295"/>
    </source>
</evidence>
<keyword evidence="7" id="KW-1185">Reference proteome</keyword>
<dbReference type="PANTHER" id="PTHR12631">
    <property type="entry name" value="ALPHA-L-IDURONIDASE"/>
    <property type="match status" value="1"/>
</dbReference>
<keyword evidence="4" id="KW-0732">Signal</keyword>
<reference evidence="6 7" key="1">
    <citation type="submission" date="2022-10" db="EMBL/GenBank/DDBJ databases">
        <title>The complete genomes of actinobacterial strains from the NBC collection.</title>
        <authorList>
            <person name="Joergensen T.S."/>
            <person name="Alvarez Arevalo M."/>
            <person name="Sterndorff E.B."/>
            <person name="Faurdal D."/>
            <person name="Vuksanovic O."/>
            <person name="Mourched A.-S."/>
            <person name="Charusanti P."/>
            <person name="Shaw S."/>
            <person name="Blin K."/>
            <person name="Weber T."/>
        </authorList>
    </citation>
    <scope>NUCLEOTIDE SEQUENCE [LARGE SCALE GENOMIC DNA]</scope>
    <source>
        <strain evidence="6 7">NBC_00319</strain>
    </source>
</reference>
<dbReference type="PANTHER" id="PTHR12631:SF10">
    <property type="entry name" value="BETA-XYLOSIDASE-LIKE PROTEIN-RELATED"/>
    <property type="match status" value="1"/>
</dbReference>
<evidence type="ECO:0000313" key="6">
    <source>
        <dbReference type="EMBL" id="WUM21143.1"/>
    </source>
</evidence>
<evidence type="ECO:0000256" key="2">
    <source>
        <dbReference type="ARBA" id="ARBA00022801"/>
    </source>
</evidence>
<dbReference type="AlphaFoldDB" id="A0AAU4K544"/>
<dbReference type="GO" id="GO:0004553">
    <property type="term" value="F:hydrolase activity, hydrolyzing O-glycosyl compounds"/>
    <property type="evidence" value="ECO:0007669"/>
    <property type="project" value="TreeGrafter"/>
</dbReference>
<dbReference type="RefSeq" id="WP_328858289.1">
    <property type="nucleotide sequence ID" value="NZ_CP108021.1"/>
</dbReference>
<dbReference type="InterPro" id="IPR051923">
    <property type="entry name" value="Glycosyl_Hydrolase_39"/>
</dbReference>
<dbReference type="EMBL" id="CP108021">
    <property type="protein sequence ID" value="WUM21143.1"/>
    <property type="molecule type" value="Genomic_DNA"/>
</dbReference>
<dbReference type="Pfam" id="PF01229">
    <property type="entry name" value="Glyco_hydro_39"/>
    <property type="match status" value="1"/>
</dbReference>
<comment type="similarity">
    <text evidence="1">Belongs to the glycosyl hydrolase 39 family.</text>
</comment>
<dbReference type="InterPro" id="IPR017853">
    <property type="entry name" value="GH"/>
</dbReference>
<evidence type="ECO:0000256" key="1">
    <source>
        <dbReference type="ARBA" id="ARBA00008875"/>
    </source>
</evidence>
<keyword evidence="2" id="KW-0378">Hydrolase</keyword>
<accession>A0AAU4K544</accession>
<evidence type="ECO:0000259" key="5">
    <source>
        <dbReference type="Pfam" id="PF01229"/>
    </source>
</evidence>
<dbReference type="InterPro" id="IPR049166">
    <property type="entry name" value="GH39_cat"/>
</dbReference>
<evidence type="ECO:0000256" key="4">
    <source>
        <dbReference type="SAM" id="SignalP"/>
    </source>
</evidence>
<name>A0AAU4K544_9NOCA</name>
<sequence>MVAVLVALIVLTTACGTDPAGDTTTSTESTRPTPVAAAPELVPIGVNGGSMLIVEDDTVLERSLSAMNDLGVRSLRLDIAWPFVEPVEGVFNWAPVDRVVDAARAHGIDVVGVIDYTPRWQTGGSSQFTRRPASATAFGRFAGDVAEHYSGRVSTLEIWNEPNGGYFFRPGPDPVFYTSMLKAAYRQIKAADPRITVLGGSVATAVDTSTTMNGRTFVEKMYAAGAGRYMDALSVHPYSYPTSYSTDPLDPDGAMRMVAGMYSVMQAHGDGDKKIWATEVGFPTSGTPISDAATQAAIITESIREWSQLSFAGPILVQELRDRKDDSSDREDTFGIMRVDFSAKPLYTSLKSLIAGDLNDDVVYQRVLGASSRAQFPIGGPVTPWYRQSSPRGTQQIRQEFTGGAVTCWMDRCFASPTAVVTAMDRAGSTPTGPMVDGRQPVDDLVPTEYFWSPQTGAHPLSGEMLDAWRPQFGLPMTDEFRDGDTTVVRCQFATLRRPGRGSVTVDPV</sequence>
<evidence type="ECO:0000313" key="7">
    <source>
        <dbReference type="Proteomes" id="UP001432128"/>
    </source>
</evidence>
<feature type="chain" id="PRO_5043648844" evidence="4">
    <location>
        <begin position="21"/>
        <end position="509"/>
    </location>
</feature>
<dbReference type="KEGG" id="whr:OG579_04880"/>
<gene>
    <name evidence="6" type="ORF">OG579_04880</name>
</gene>